<evidence type="ECO:0000313" key="2">
    <source>
        <dbReference type="EMBL" id="KEI72923.1"/>
    </source>
</evidence>
<evidence type="ECO:0000313" key="3">
    <source>
        <dbReference type="Proteomes" id="UP000027997"/>
    </source>
</evidence>
<dbReference type="eggNOG" id="ENOG50334Y1">
    <property type="taxonomic scope" value="Bacteria"/>
</dbReference>
<name>A0A081KFJ7_9GAMM</name>
<dbReference type="InterPro" id="IPR012312">
    <property type="entry name" value="Hemerythrin-like"/>
</dbReference>
<reference evidence="2 3" key="1">
    <citation type="submission" date="2014-06" db="EMBL/GenBank/DDBJ databases">
        <title>Whole Genome Sequences of Three Symbiotic Endozoicomonas Bacteria.</title>
        <authorList>
            <person name="Neave M.J."/>
            <person name="Apprill A."/>
            <person name="Voolstra C.R."/>
        </authorList>
    </citation>
    <scope>NUCLEOTIDE SEQUENCE [LARGE SCALE GENOMIC DNA]</scope>
    <source>
        <strain evidence="2 3">DSM 22380</strain>
    </source>
</reference>
<proteinExistence type="predicted"/>
<dbReference type="RefSeq" id="WP_020581620.1">
    <property type="nucleotide sequence ID" value="NZ_JOJP01000001.1"/>
</dbReference>
<comment type="caution">
    <text evidence="2">The sequence shown here is derived from an EMBL/GenBank/DDBJ whole genome shotgun (WGS) entry which is preliminary data.</text>
</comment>
<dbReference type="Pfam" id="PF01814">
    <property type="entry name" value="Hemerythrin"/>
    <property type="match status" value="1"/>
</dbReference>
<gene>
    <name evidence="2" type="ORF">GV64_21310</name>
</gene>
<feature type="domain" description="Hemerythrin-like" evidence="1">
    <location>
        <begin position="5"/>
        <end position="127"/>
    </location>
</feature>
<sequence length="135" mass="15498">MSQLIQDFKSEHLQISDLLLQAREVGVGNQQGRDLILSAKKMLLAHLNKEDQYLYPVLREAAENDESLKSTLTDYALDMDKISYDVMAFFSLYETGENTTEHFQQDCNNIIKALSKRITKEEAVLYKTYDKIKGA</sequence>
<dbReference type="AlphaFoldDB" id="A0A081KFJ7"/>
<dbReference type="Gene3D" id="1.20.120.520">
    <property type="entry name" value="nmb1532 protein domain like"/>
    <property type="match status" value="1"/>
</dbReference>
<keyword evidence="3" id="KW-1185">Reference proteome</keyword>
<dbReference type="Proteomes" id="UP000027997">
    <property type="component" value="Unassembled WGS sequence"/>
</dbReference>
<accession>A0A081KFJ7</accession>
<dbReference type="EMBL" id="JOJP01000001">
    <property type="protein sequence ID" value="KEI72923.1"/>
    <property type="molecule type" value="Genomic_DNA"/>
</dbReference>
<evidence type="ECO:0000259" key="1">
    <source>
        <dbReference type="Pfam" id="PF01814"/>
    </source>
</evidence>
<organism evidence="2 3">
    <name type="scientific">Endozoicomonas elysicola</name>
    <dbReference type="NCBI Taxonomy" id="305900"/>
    <lineage>
        <taxon>Bacteria</taxon>
        <taxon>Pseudomonadati</taxon>
        <taxon>Pseudomonadota</taxon>
        <taxon>Gammaproteobacteria</taxon>
        <taxon>Oceanospirillales</taxon>
        <taxon>Endozoicomonadaceae</taxon>
        <taxon>Endozoicomonas</taxon>
    </lineage>
</organism>
<protein>
    <recommendedName>
        <fullName evidence="1">Hemerythrin-like domain-containing protein</fullName>
    </recommendedName>
</protein>